<evidence type="ECO:0000256" key="10">
    <source>
        <dbReference type="ARBA" id="ARBA00022801"/>
    </source>
</evidence>
<keyword evidence="11" id="KW-0106">Calcium</keyword>
<comment type="catalytic activity">
    <reaction evidence="24">
        <text>1-(9Z-octadecenoyl)-2-octadecanoyl-sn-glycerol + H2O = 2-octadecanoylglycerol + (9Z)-octadecenoate + H(+)</text>
        <dbReference type="Rhea" id="RHEA:38519"/>
        <dbReference type="ChEBI" id="CHEBI:15377"/>
        <dbReference type="ChEBI" id="CHEBI:15378"/>
        <dbReference type="ChEBI" id="CHEBI:30823"/>
        <dbReference type="ChEBI" id="CHEBI:75448"/>
        <dbReference type="ChEBI" id="CHEBI:75456"/>
    </reaction>
    <physiologicalReaction direction="left-to-right" evidence="24">
        <dbReference type="Rhea" id="RHEA:38520"/>
    </physiologicalReaction>
</comment>
<comment type="catalytic activity">
    <reaction evidence="23">
        <text>1,2-di-(9Z-octadecenoyl)-sn-glycerol + H2O = 2-(9Z-octadecenoyl)-glycerol + (9Z)-octadecenoate + H(+)</text>
        <dbReference type="Rhea" id="RHEA:38511"/>
        <dbReference type="ChEBI" id="CHEBI:15377"/>
        <dbReference type="ChEBI" id="CHEBI:15378"/>
        <dbReference type="ChEBI" id="CHEBI:30823"/>
        <dbReference type="ChEBI" id="CHEBI:52333"/>
        <dbReference type="ChEBI" id="CHEBI:73990"/>
    </reaction>
    <physiologicalReaction direction="left-to-right" evidence="23">
        <dbReference type="Rhea" id="RHEA:38512"/>
    </physiologicalReaction>
</comment>
<evidence type="ECO:0000256" key="19">
    <source>
        <dbReference type="ARBA" id="ARBA00023273"/>
    </source>
</evidence>
<dbReference type="EnsemblMetazoa" id="SCAU015340-RI">
    <property type="protein sequence ID" value="SCAU015340-PI"/>
    <property type="gene ID" value="SCAU015340"/>
</dbReference>
<evidence type="ECO:0000256" key="1">
    <source>
        <dbReference type="ARBA" id="ARBA00001913"/>
    </source>
</evidence>
<evidence type="ECO:0000313" key="36">
    <source>
        <dbReference type="EnsemblMetazoa" id="SCAU015340-PI"/>
    </source>
</evidence>
<evidence type="ECO:0000256" key="24">
    <source>
        <dbReference type="ARBA" id="ARBA00050486"/>
    </source>
</evidence>
<dbReference type="InterPro" id="IPR002921">
    <property type="entry name" value="Fungal_lipase-type"/>
</dbReference>
<keyword evidence="5" id="KW-1003">Cell membrane</keyword>
<dbReference type="FunFam" id="3.40.50.1820:FF:000015">
    <property type="entry name" value="Sn1-specific diacylglycerol lipase alpha"/>
    <property type="match status" value="1"/>
</dbReference>
<evidence type="ECO:0000256" key="22">
    <source>
        <dbReference type="ARBA" id="ARBA00037872"/>
    </source>
</evidence>
<keyword evidence="10" id="KW-0378">Hydrolase</keyword>
<dbReference type="GO" id="GO:0047372">
    <property type="term" value="F:monoacylglycerol lipase activity"/>
    <property type="evidence" value="ECO:0007669"/>
    <property type="project" value="UniProtKB-ARBA"/>
</dbReference>
<name>A0A1I8QAG4_STOCA</name>
<proteinExistence type="inferred from homology"/>
<feature type="transmembrane region" description="Helical" evidence="34">
    <location>
        <begin position="94"/>
        <end position="114"/>
    </location>
</feature>
<organism evidence="36 37">
    <name type="scientific">Stomoxys calcitrans</name>
    <name type="common">Stable fly</name>
    <name type="synonym">Conops calcitrans</name>
    <dbReference type="NCBI Taxonomy" id="35570"/>
    <lineage>
        <taxon>Eukaryota</taxon>
        <taxon>Metazoa</taxon>
        <taxon>Ecdysozoa</taxon>
        <taxon>Arthropoda</taxon>
        <taxon>Hexapoda</taxon>
        <taxon>Insecta</taxon>
        <taxon>Pterygota</taxon>
        <taxon>Neoptera</taxon>
        <taxon>Endopterygota</taxon>
        <taxon>Diptera</taxon>
        <taxon>Brachycera</taxon>
        <taxon>Muscomorpha</taxon>
        <taxon>Muscoidea</taxon>
        <taxon>Muscidae</taxon>
        <taxon>Stomoxys</taxon>
    </lineage>
</organism>
<evidence type="ECO:0000256" key="16">
    <source>
        <dbReference type="ARBA" id="ARBA00023136"/>
    </source>
</evidence>
<evidence type="ECO:0000256" key="7">
    <source>
        <dbReference type="ARBA" id="ARBA00022692"/>
    </source>
</evidence>
<feature type="domain" description="Fungal lipase-type" evidence="35">
    <location>
        <begin position="401"/>
        <end position="536"/>
    </location>
</feature>
<dbReference type="EnsemblMetazoa" id="SCAU015340-RJ">
    <property type="protein sequence ID" value="SCAU015340-PJ"/>
    <property type="gene ID" value="SCAU015340"/>
</dbReference>
<accession>A0A1I8QAG4</accession>
<reference evidence="37" key="1">
    <citation type="submission" date="2015-05" db="EMBL/GenBank/DDBJ databases">
        <authorList>
            <person name="Wilson R.K."/>
            <person name="Warren W.C."/>
            <person name="Olafson P."/>
        </authorList>
    </citation>
    <scope>NUCLEOTIDE SEQUENCE [LARGE SCALE GENOMIC DNA]</scope>
    <source>
        <strain evidence="37">USDA</strain>
    </source>
</reference>
<evidence type="ECO:0000256" key="32">
    <source>
        <dbReference type="ARBA" id="ARBA00082132"/>
    </source>
</evidence>
<comment type="subunit">
    <text evidence="29">Interacts (via C-terminal) with CAMK2A; leading to the phosphorylation and inhibition of DAGLA enzymatic activity. Interacts (via PPXXF motif) with HOMER1 and HOMER2; this interaction is required for DAGLA membrane localization.</text>
</comment>
<comment type="catalytic activity">
    <reaction evidence="20">
        <text>a 1,2-diacyl-sn-glycerol + H2O = a 2-acylglycerol + a fatty acid + H(+)</text>
        <dbReference type="Rhea" id="RHEA:33275"/>
        <dbReference type="ChEBI" id="CHEBI:15377"/>
        <dbReference type="ChEBI" id="CHEBI:15378"/>
        <dbReference type="ChEBI" id="CHEBI:17389"/>
        <dbReference type="ChEBI" id="CHEBI:17815"/>
        <dbReference type="ChEBI" id="CHEBI:28868"/>
        <dbReference type="EC" id="3.1.1.116"/>
    </reaction>
    <physiologicalReaction direction="left-to-right" evidence="20">
        <dbReference type="Rhea" id="RHEA:33276"/>
    </physiologicalReaction>
</comment>
<evidence type="ECO:0000256" key="27">
    <source>
        <dbReference type="ARBA" id="ARBA00052106"/>
    </source>
</evidence>
<feature type="transmembrane region" description="Helical" evidence="34">
    <location>
        <begin position="60"/>
        <end position="82"/>
    </location>
</feature>
<dbReference type="InterPro" id="IPR052214">
    <property type="entry name" value="DAG_Lipase-Related"/>
</dbReference>
<evidence type="ECO:0000256" key="12">
    <source>
        <dbReference type="ARBA" id="ARBA00022963"/>
    </source>
</evidence>
<evidence type="ECO:0000256" key="3">
    <source>
        <dbReference type="ARBA" id="ARBA00004520"/>
    </source>
</evidence>
<evidence type="ECO:0000256" key="9">
    <source>
        <dbReference type="ARBA" id="ARBA00022753"/>
    </source>
</evidence>
<evidence type="ECO:0000256" key="20">
    <source>
        <dbReference type="ARBA" id="ARBA00024531"/>
    </source>
</evidence>
<comment type="catalytic activity">
    <reaction evidence="26">
        <text>1-(9Z-octadecenoyl)-2-(5Z,8Z,11Z,14Z-eicosatetraenoyl)-sn-glycerol + H2O = 2-(5Z,8Z,11Z,14Z-eicosatetraenoyl)-glycerol + (9Z)-octadecenoate + H(+)</text>
        <dbReference type="Rhea" id="RHEA:38515"/>
        <dbReference type="ChEBI" id="CHEBI:15377"/>
        <dbReference type="ChEBI" id="CHEBI:15378"/>
        <dbReference type="ChEBI" id="CHEBI:30823"/>
        <dbReference type="ChEBI" id="CHEBI:52392"/>
        <dbReference type="ChEBI" id="CHEBI:75449"/>
    </reaction>
    <physiologicalReaction direction="left-to-right" evidence="26">
        <dbReference type="Rhea" id="RHEA:38516"/>
    </physiologicalReaction>
</comment>
<evidence type="ECO:0000259" key="35">
    <source>
        <dbReference type="Pfam" id="PF01764"/>
    </source>
</evidence>
<evidence type="ECO:0000256" key="23">
    <source>
        <dbReference type="ARBA" id="ARBA00048382"/>
    </source>
</evidence>
<feature type="transmembrane region" description="Helical" evidence="34">
    <location>
        <begin position="471"/>
        <end position="492"/>
    </location>
</feature>
<evidence type="ECO:0000256" key="5">
    <source>
        <dbReference type="ARBA" id="ARBA00022475"/>
    </source>
</evidence>
<feature type="transmembrane region" description="Helical" evidence="34">
    <location>
        <begin position="18"/>
        <end position="40"/>
    </location>
</feature>
<evidence type="ECO:0000256" key="4">
    <source>
        <dbReference type="ARBA" id="ARBA00010701"/>
    </source>
</evidence>
<comment type="subcellular location">
    <subcellularLocation>
        <location evidence="2">Cell projection</location>
        <location evidence="2">Dendritic spine membrane</location>
        <topology evidence="2">Multi-pass membrane protein</topology>
    </subcellularLocation>
    <subcellularLocation>
        <location evidence="3">Early endosome membrane</location>
        <topology evidence="3">Multi-pass membrane protein</topology>
    </subcellularLocation>
    <subcellularLocation>
        <location evidence="22">Postsynaptic density membrane</location>
        <topology evidence="22">Multi-pass membrane protein</topology>
    </subcellularLocation>
</comment>
<keyword evidence="16 34" id="KW-0472">Membrane</keyword>
<keyword evidence="14" id="KW-0770">Synapse</keyword>
<dbReference type="EnsemblMetazoa" id="SCAU015340-RH">
    <property type="protein sequence ID" value="SCAU015340-PH"/>
    <property type="gene ID" value="SCAU015340"/>
</dbReference>
<evidence type="ECO:0000256" key="26">
    <source>
        <dbReference type="ARBA" id="ARBA00050861"/>
    </source>
</evidence>
<dbReference type="GO" id="GO:0019369">
    <property type="term" value="P:arachidonate metabolic process"/>
    <property type="evidence" value="ECO:0007669"/>
    <property type="project" value="TreeGrafter"/>
</dbReference>
<keyword evidence="19" id="KW-0966">Cell projection</keyword>
<keyword evidence="18" id="KW-0628">Postsynaptic cell membrane</keyword>
<dbReference type="Pfam" id="PF01764">
    <property type="entry name" value="Lipase_3"/>
    <property type="match status" value="1"/>
</dbReference>
<reference evidence="36" key="2">
    <citation type="submission" date="2020-05" db="UniProtKB">
        <authorList>
            <consortium name="EnsemblMetazoa"/>
        </authorList>
    </citation>
    <scope>IDENTIFICATION</scope>
    <source>
        <strain evidence="36">USDA</strain>
    </source>
</reference>
<keyword evidence="15" id="KW-0443">Lipid metabolism</keyword>
<evidence type="ECO:0000256" key="31">
    <source>
        <dbReference type="ARBA" id="ARBA00081678"/>
    </source>
</evidence>
<evidence type="ECO:0000256" key="34">
    <source>
        <dbReference type="SAM" id="Phobius"/>
    </source>
</evidence>
<evidence type="ECO:0000256" key="15">
    <source>
        <dbReference type="ARBA" id="ARBA00023098"/>
    </source>
</evidence>
<dbReference type="GO" id="GO:0004465">
    <property type="term" value="F:lipoprotein lipase activity"/>
    <property type="evidence" value="ECO:0007669"/>
    <property type="project" value="TreeGrafter"/>
</dbReference>
<dbReference type="EC" id="3.1.1.116" evidence="21"/>
<evidence type="ECO:0000256" key="29">
    <source>
        <dbReference type="ARBA" id="ARBA00063298"/>
    </source>
</evidence>
<keyword evidence="7 34" id="KW-0812">Transmembrane</keyword>
<evidence type="ECO:0000256" key="13">
    <source>
        <dbReference type="ARBA" id="ARBA00022989"/>
    </source>
</evidence>
<comment type="catalytic activity">
    <reaction evidence="28">
        <text>1-(9Z-octadecenoyl)-2-O-(5Z,8Z,11Z,14Z-eicosatetraenyl)-sn-glycerol + H2O = 2-O-(5Z,8Z,11Z,14Z)-eicosatetraenylglycerol + (9Z)-octadecenoate + H(+)</text>
        <dbReference type="Rhea" id="RHEA:38527"/>
        <dbReference type="ChEBI" id="CHEBI:15377"/>
        <dbReference type="ChEBI" id="CHEBI:15378"/>
        <dbReference type="ChEBI" id="CHEBI:30823"/>
        <dbReference type="ChEBI" id="CHEBI:75913"/>
        <dbReference type="ChEBI" id="CHEBI:75914"/>
    </reaction>
    <physiologicalReaction direction="left-to-right" evidence="28">
        <dbReference type="Rhea" id="RHEA:38528"/>
    </physiologicalReaction>
</comment>
<evidence type="ECO:0000256" key="2">
    <source>
        <dbReference type="ARBA" id="ARBA00004332"/>
    </source>
</evidence>
<keyword evidence="8" id="KW-0479">Metal-binding</keyword>
<dbReference type="EnsemblMetazoa" id="SCAU015340-RG">
    <property type="protein sequence ID" value="SCAU015340-PG"/>
    <property type="gene ID" value="SCAU015340"/>
</dbReference>
<keyword evidence="6" id="KW-0597">Phosphoprotein</keyword>
<dbReference type="GO" id="GO:0098839">
    <property type="term" value="C:postsynaptic density membrane"/>
    <property type="evidence" value="ECO:0007669"/>
    <property type="project" value="UniProtKB-SubCell"/>
</dbReference>
<comment type="similarity">
    <text evidence="4">Belongs to the AB hydrolase superfamily. Lipase family.</text>
</comment>
<dbReference type="SUPFAM" id="SSF53474">
    <property type="entry name" value="alpha/beta-Hydrolases"/>
    <property type="match status" value="1"/>
</dbReference>
<dbReference type="KEGG" id="scac:106083007"/>
<evidence type="ECO:0000313" key="37">
    <source>
        <dbReference type="Proteomes" id="UP000095300"/>
    </source>
</evidence>
<evidence type="ECO:0000256" key="11">
    <source>
        <dbReference type="ARBA" id="ARBA00022837"/>
    </source>
</evidence>
<dbReference type="PANTHER" id="PTHR45792">
    <property type="entry name" value="DIACYLGLYCEROL LIPASE HOMOLOG-RELATED"/>
    <property type="match status" value="1"/>
</dbReference>
<dbReference type="GO" id="GO:0046340">
    <property type="term" value="P:diacylglycerol catabolic process"/>
    <property type="evidence" value="ECO:0007669"/>
    <property type="project" value="TreeGrafter"/>
</dbReference>
<dbReference type="Proteomes" id="UP000095300">
    <property type="component" value="Unassembled WGS sequence"/>
</dbReference>
<evidence type="ECO:0000256" key="14">
    <source>
        <dbReference type="ARBA" id="ARBA00023018"/>
    </source>
</evidence>
<dbReference type="EnsemblMetazoa" id="SCAU015340-RC">
    <property type="protein sequence ID" value="SCAU015340-PC"/>
    <property type="gene ID" value="SCAU015340"/>
</dbReference>
<dbReference type="OrthoDB" id="438440at2759"/>
<feature type="region of interest" description="Disordered" evidence="33">
    <location>
        <begin position="1199"/>
        <end position="1225"/>
    </location>
</feature>
<feature type="transmembrane region" description="Helical" evidence="34">
    <location>
        <begin position="134"/>
        <end position="157"/>
    </location>
</feature>
<evidence type="ECO:0000256" key="6">
    <source>
        <dbReference type="ARBA" id="ARBA00022553"/>
    </source>
</evidence>
<evidence type="ECO:0000256" key="25">
    <source>
        <dbReference type="ARBA" id="ARBA00050709"/>
    </source>
</evidence>
<comment type="catalytic activity">
    <reaction evidence="27">
        <text>1-octadecanoyl-2-(5Z,8Z,11Z,14Z-eicosatetraenoyl)-sn-glycerol + H2O = 2-(5Z,8Z,11Z,14Z-eicosatetraenoyl)-glycerol + octadecanoate + H(+)</text>
        <dbReference type="Rhea" id="RHEA:38507"/>
        <dbReference type="ChEBI" id="CHEBI:15377"/>
        <dbReference type="ChEBI" id="CHEBI:15378"/>
        <dbReference type="ChEBI" id="CHEBI:25629"/>
        <dbReference type="ChEBI" id="CHEBI:52392"/>
        <dbReference type="ChEBI" id="CHEBI:75728"/>
    </reaction>
    <physiologicalReaction direction="left-to-right" evidence="27">
        <dbReference type="Rhea" id="RHEA:38508"/>
    </physiologicalReaction>
</comment>
<evidence type="ECO:0000256" key="30">
    <source>
        <dbReference type="ARBA" id="ARBA00071957"/>
    </source>
</evidence>
<evidence type="ECO:0000256" key="21">
    <source>
        <dbReference type="ARBA" id="ARBA00026104"/>
    </source>
</evidence>
<keyword evidence="9" id="KW-0967">Endosome</keyword>
<dbReference type="Gene3D" id="3.40.50.1820">
    <property type="entry name" value="alpha/beta hydrolase"/>
    <property type="match status" value="1"/>
</dbReference>
<comment type="cofactor">
    <cofactor evidence="1">
        <name>Ca(2+)</name>
        <dbReference type="ChEBI" id="CHEBI:29108"/>
    </cofactor>
</comment>
<protein>
    <recommendedName>
        <fullName evidence="30">Diacylglycerol lipase-alpha</fullName>
        <ecNumber evidence="21">3.1.1.116</ecNumber>
    </recommendedName>
    <alternativeName>
        <fullName evidence="32">Neural stem cell-derived dendrite regulator</fullName>
    </alternativeName>
    <alternativeName>
        <fullName evidence="31">Sn1-specific diacylglycerol lipase alpha</fullName>
    </alternativeName>
</protein>
<dbReference type="EnsemblMetazoa" id="SCAU015340-RE">
    <property type="protein sequence ID" value="SCAU015340-PE"/>
    <property type="gene ID" value="SCAU015340"/>
</dbReference>
<dbReference type="InterPro" id="IPR029058">
    <property type="entry name" value="AB_hydrolase_fold"/>
</dbReference>
<evidence type="ECO:0000256" key="8">
    <source>
        <dbReference type="ARBA" id="ARBA00022723"/>
    </source>
</evidence>
<dbReference type="GO" id="GO:0046872">
    <property type="term" value="F:metal ion binding"/>
    <property type="evidence" value="ECO:0007669"/>
    <property type="project" value="UniProtKB-KW"/>
</dbReference>
<dbReference type="GO" id="GO:0098921">
    <property type="term" value="P:retrograde trans-synaptic signaling by endocannabinoid"/>
    <property type="evidence" value="ECO:0007669"/>
    <property type="project" value="UniProtKB-ARBA"/>
</dbReference>
<dbReference type="PANTHER" id="PTHR45792:SF8">
    <property type="entry name" value="DIACYLGLYCEROL LIPASE-ALPHA"/>
    <property type="match status" value="1"/>
</dbReference>
<dbReference type="GO" id="GO:0032591">
    <property type="term" value="C:dendritic spine membrane"/>
    <property type="evidence" value="ECO:0007669"/>
    <property type="project" value="UniProtKB-SubCell"/>
</dbReference>
<gene>
    <name evidence="36" type="primary">106083007</name>
</gene>
<feature type="region of interest" description="Disordered" evidence="33">
    <location>
        <begin position="1019"/>
        <end position="1078"/>
    </location>
</feature>
<evidence type="ECO:0000256" key="18">
    <source>
        <dbReference type="ARBA" id="ARBA00023257"/>
    </source>
</evidence>
<dbReference type="VEuPathDB" id="VectorBase:SCAU015340"/>
<dbReference type="EnsemblMetazoa" id="SCAU015340-RA">
    <property type="protein sequence ID" value="SCAU015340-PA"/>
    <property type="gene ID" value="SCAU015340"/>
</dbReference>
<evidence type="ECO:0000256" key="28">
    <source>
        <dbReference type="ARBA" id="ARBA00052463"/>
    </source>
</evidence>
<keyword evidence="17" id="KW-0325">Glycoprotein</keyword>
<keyword evidence="12" id="KW-0442">Lipid degradation</keyword>
<dbReference type="CDD" id="cd00519">
    <property type="entry name" value="Lipase_3"/>
    <property type="match status" value="1"/>
</dbReference>
<evidence type="ECO:0000256" key="33">
    <source>
        <dbReference type="SAM" id="MobiDB-lite"/>
    </source>
</evidence>
<keyword evidence="37" id="KW-1185">Reference proteome</keyword>
<sequence>MPGLVVFRRRWSVGSDDLVVPGAFLLTIHLICAITVIVSLSTFKYDTTIFDVKLLFYHQIGYLVILCASLSIEIGICVISMRGSILDSDVRAPINFWIYFKTAVMLFDISWLILGSIWLSKYYLESPISTPKQIFFAIVIAGWALVFVTCITVWCTFDAAGRSWVKMKKYQRSMRETESRFNYKRSNSMNRNWRQRKVIRAYQDSWDHRCRLLFCCMGSSEQTRNSFTDIARLLSDFFRELDVVPSDVVAGLVLLRKFQRLEREAIVRQRKNGTYEFLSGVPITERTQFLALNDAKNYDFYQTVIHYMYFAQGAYGWPMYFIINRSKICNLVPELKCFGCCTAAATSEAEVIKDNCCYCNYAALKKTLQVGDIEIVYATYHVDVGETPFFVAIDYTQKKIVISIRGTLSMKDILTDLNAEAEVLPLSPPRDDWLGHKGMVQAAVYIKNKLEEENIIQRALNTNNERNTHTFGLVIVGHSLGAGAAAILAILLKPVYPTVQCFSYAPPGGLLSMPAVEYSKMFVTSIVLGKDVVPRIGLYQMEALRADLINAIQRSIDPKWKTISCSMLCCGCGPEPKSVVEMSGKDTHINKYQEERGTARSTSTHPADSSIALTLHQPLYPPGRIIHIVRHHPKADEKKYDSGWRNVLKSREPVYQAIWAESTDFDEVLISPVMLQDHMPDKILAALKKVVTTSGPRKPHRQASNAFSMASNDLQRSNQDVYSCYNISSADIHQHHPDVMSQTSHHTAETRSNTTMNHTEAQMHASMSGQHQQQSRVCLETSFTNLHSPQMTHKHAHFSESISSSKASSLAGSVLSRSQLSSIQCDISSVVENSVATTVAVRKSPTGNGSTGLEQMTVHSTAKSKQVLFEEQTPPRQHNLHRHCSEKGSASKPKSLAIPPLRRASIDATENNKADNWGVAPLASPETLSEISSVSSRNSLGASIDRQLHNMTNAAETMNKNGAISTEAEEIFESQLHTPKIMRRAPKFTENLSTCAEDKRKVDQYKRMGRVFVNHPLFNVHEPSQNSSEDEDDSFESANSYKKPTKELNSEPTTESLTQKRTEEANSENCQNHEHRENSTITNHLDAEHSPMTQPKTSEAKMQQLSYSDSNILYDNDIAEDLNKRAANSIRSSEDTLDYYSANSSIERVSNATNHNDEEPHEHQHLCYSNSPANISIPPGVLESHFPLHFDAFTSTAPATTTTCRDNNDDDEQPQQQQHPQQTAPVQNLKTISILSSPSLLGRKRNKYCIYPSGITAPSCVSGGLQMPATTITSSTTTSSTTANLPEILVTNGSRPTKLMNESTV</sequence>
<dbReference type="GO" id="GO:0031901">
    <property type="term" value="C:early endosome membrane"/>
    <property type="evidence" value="ECO:0007669"/>
    <property type="project" value="UniProtKB-SubCell"/>
</dbReference>
<keyword evidence="13 34" id="KW-1133">Transmembrane helix</keyword>
<feature type="compositionally biased region" description="Low complexity" evidence="33">
    <location>
        <begin position="1214"/>
        <end position="1225"/>
    </location>
</feature>
<comment type="catalytic activity">
    <reaction evidence="25">
        <text>1-(9Z-octadecenoyl)-2-(9Z,12Z-octadecadienoyl)-sn-glycerol + H2O = 2-(9Z,12Z-octadecadienoyl)-glycerol + (9Z)-octadecenoate + H(+)</text>
        <dbReference type="Rhea" id="RHEA:38523"/>
        <dbReference type="ChEBI" id="CHEBI:15377"/>
        <dbReference type="ChEBI" id="CHEBI:15378"/>
        <dbReference type="ChEBI" id="CHEBI:30823"/>
        <dbReference type="ChEBI" id="CHEBI:75450"/>
        <dbReference type="ChEBI" id="CHEBI:75457"/>
    </reaction>
    <physiologicalReaction direction="left-to-right" evidence="25">
        <dbReference type="Rhea" id="RHEA:38524"/>
    </physiologicalReaction>
</comment>
<feature type="region of interest" description="Disordered" evidence="33">
    <location>
        <begin position="871"/>
        <end position="898"/>
    </location>
</feature>
<evidence type="ECO:0000256" key="17">
    <source>
        <dbReference type="ARBA" id="ARBA00023180"/>
    </source>
</evidence>